<dbReference type="RefSeq" id="WP_192623708.1">
    <property type="nucleotide sequence ID" value="NZ_JADBGG010000014.1"/>
</dbReference>
<evidence type="ECO:0008006" key="3">
    <source>
        <dbReference type="Google" id="ProtNLM"/>
    </source>
</evidence>
<accession>A0ABR9H454</accession>
<proteinExistence type="predicted"/>
<name>A0ABR9H454_9BACT</name>
<gene>
    <name evidence="1" type="ORF">H4684_002151</name>
</gene>
<keyword evidence="2" id="KW-1185">Reference proteome</keyword>
<organism evidence="1 2">
    <name type="scientific">Desulfomicrobium macestii</name>
    <dbReference type="NCBI Taxonomy" id="90731"/>
    <lineage>
        <taxon>Bacteria</taxon>
        <taxon>Pseudomonadati</taxon>
        <taxon>Thermodesulfobacteriota</taxon>
        <taxon>Desulfovibrionia</taxon>
        <taxon>Desulfovibrionales</taxon>
        <taxon>Desulfomicrobiaceae</taxon>
        <taxon>Desulfomicrobium</taxon>
    </lineage>
</organism>
<evidence type="ECO:0000313" key="2">
    <source>
        <dbReference type="Proteomes" id="UP000639010"/>
    </source>
</evidence>
<dbReference type="Proteomes" id="UP000639010">
    <property type="component" value="Unassembled WGS sequence"/>
</dbReference>
<reference evidence="1 2" key="1">
    <citation type="submission" date="2020-10" db="EMBL/GenBank/DDBJ databases">
        <title>Genomic Encyclopedia of Type Strains, Phase IV (KMG-IV): sequencing the most valuable type-strain genomes for metagenomic binning, comparative biology and taxonomic classification.</title>
        <authorList>
            <person name="Goeker M."/>
        </authorList>
    </citation>
    <scope>NUCLEOTIDE SEQUENCE [LARGE SCALE GENOMIC DNA]</scope>
    <source>
        <strain evidence="1 2">DSM 4194</strain>
    </source>
</reference>
<evidence type="ECO:0000313" key="1">
    <source>
        <dbReference type="EMBL" id="MBE1425498.1"/>
    </source>
</evidence>
<comment type="caution">
    <text evidence="1">The sequence shown here is derived from an EMBL/GenBank/DDBJ whole genome shotgun (WGS) entry which is preliminary data.</text>
</comment>
<dbReference type="EMBL" id="JADBGG010000014">
    <property type="protein sequence ID" value="MBE1425498.1"/>
    <property type="molecule type" value="Genomic_DNA"/>
</dbReference>
<sequence length="130" mass="14802">MSKDGVFMMISEVRVCVLWTNLEFDAGQALTLYRNRSTSEQHHGAFKTEMAMERPPSGKFCVNATFLRLGMLAYNMLRVASVDLVVARMQGLKKANRRRTKTVMRSMMSICARITHYARKVILHVSCPKA</sequence>
<protein>
    <recommendedName>
        <fullName evidence="3">Transposase DDE domain-containing protein</fullName>
    </recommendedName>
</protein>